<dbReference type="Proteomes" id="UP000199228">
    <property type="component" value="Unassembled WGS sequence"/>
</dbReference>
<dbReference type="OrthoDB" id="2084516at2"/>
<protein>
    <submittedName>
        <fullName evidence="1">Uncharacterized protein</fullName>
    </submittedName>
</protein>
<proteinExistence type="predicted"/>
<accession>A0A1G6BC63</accession>
<reference evidence="1 2" key="1">
    <citation type="submission" date="2016-10" db="EMBL/GenBank/DDBJ databases">
        <authorList>
            <person name="de Groot N.N."/>
        </authorList>
    </citation>
    <scope>NUCLEOTIDE SEQUENCE [LARGE SCALE GENOMIC DNA]</scope>
    <source>
        <strain evidence="1 2">DSM 3217</strain>
    </source>
</reference>
<dbReference type="STRING" id="1732.SAMN02910417_01338"/>
<evidence type="ECO:0000313" key="1">
    <source>
        <dbReference type="EMBL" id="SDB18139.1"/>
    </source>
</evidence>
<dbReference type="EMBL" id="FMXR01000009">
    <property type="protein sequence ID" value="SDB18139.1"/>
    <property type="molecule type" value="Genomic_DNA"/>
</dbReference>
<name>A0A1G6BC63_EUBOX</name>
<dbReference type="AlphaFoldDB" id="A0A1G6BC63"/>
<dbReference type="RefSeq" id="WP_090173510.1">
    <property type="nucleotide sequence ID" value="NZ_FMXR01000009.1"/>
</dbReference>
<evidence type="ECO:0000313" key="2">
    <source>
        <dbReference type="Proteomes" id="UP000199228"/>
    </source>
</evidence>
<sequence length="91" mass="11008">MRIWFKIWDNSHLVKDTIIEDVRKETRTHKIFDALDEACLKFDLARPIWLNATIAEFKKHSKARFTKDCFVEEIDFDYLEIQVIEEDDLFV</sequence>
<organism evidence="1 2">
    <name type="scientific">Eubacterium oxidoreducens</name>
    <dbReference type="NCBI Taxonomy" id="1732"/>
    <lineage>
        <taxon>Bacteria</taxon>
        <taxon>Bacillati</taxon>
        <taxon>Bacillota</taxon>
        <taxon>Clostridia</taxon>
        <taxon>Eubacteriales</taxon>
        <taxon>Eubacteriaceae</taxon>
        <taxon>Eubacterium</taxon>
    </lineage>
</organism>
<gene>
    <name evidence="1" type="ORF">SAMN02910417_01338</name>
</gene>
<keyword evidence="2" id="KW-1185">Reference proteome</keyword>